<dbReference type="PANTHER" id="PTHR30098:SF2">
    <property type="entry name" value="LEUCYL_PHENYLALANYL-TRNA--PROTEIN TRANSFERASE"/>
    <property type="match status" value="1"/>
</dbReference>
<dbReference type="InterPro" id="IPR004616">
    <property type="entry name" value="Leu/Phe-tRNA_Trfase"/>
</dbReference>
<sequence>MTRVTPRSSDLDPDLVLRAYAMGVFPMAEHRDDPSVFWVEPRQRAILPLDGFHLSRSLRKTIAGDRFRVTADTAFEAVIALCAESAPDRKDTWINPVIERVFVSLHARGFAHSVECWDGDRLVGGLYGLALGRAFFGESMVSRARDASKVAIAALVARLRVGGFALLDCQFITDHLASLGAVEIPREDYLALLSDALGEGIAGLGAAAGAASCPSPADFGALDRLGAAESGALPPTSVPPVSGKVIAQLLTQTS</sequence>
<proteinExistence type="inferred from homology"/>
<gene>
    <name evidence="4 5" type="primary">aat</name>
    <name evidence="5" type="ORF">ABS767_10460</name>
</gene>
<comment type="similarity">
    <text evidence="4">Belongs to the L/F-transferase family.</text>
</comment>
<dbReference type="Pfam" id="PF03588">
    <property type="entry name" value="Leu_Phe_trans"/>
    <property type="match status" value="1"/>
</dbReference>
<organism evidence="5 6">
    <name type="scientific">Sphingomonas plantiphila</name>
    <dbReference type="NCBI Taxonomy" id="3163295"/>
    <lineage>
        <taxon>Bacteria</taxon>
        <taxon>Pseudomonadati</taxon>
        <taxon>Pseudomonadota</taxon>
        <taxon>Alphaproteobacteria</taxon>
        <taxon>Sphingomonadales</taxon>
        <taxon>Sphingomonadaceae</taxon>
        <taxon>Sphingomonas</taxon>
    </lineage>
</organism>
<evidence type="ECO:0000256" key="4">
    <source>
        <dbReference type="HAMAP-Rule" id="MF_00688"/>
    </source>
</evidence>
<dbReference type="HAMAP" id="MF_00688">
    <property type="entry name" value="Leu_Phe_trans"/>
    <property type="match status" value="1"/>
</dbReference>
<dbReference type="InterPro" id="IPR016181">
    <property type="entry name" value="Acyl_CoA_acyltransferase"/>
</dbReference>
<dbReference type="EMBL" id="JBELQC010000001">
    <property type="protein sequence ID" value="MFL9841385.1"/>
    <property type="molecule type" value="Genomic_DNA"/>
</dbReference>
<comment type="catalytic activity">
    <reaction evidence="4">
        <text>L-phenylalanyl-tRNA(Phe) + an N-terminal L-alpha-aminoacyl-[protein] = an N-terminal L-phenylalanyl-L-alpha-aminoacyl-[protein] + tRNA(Phe)</text>
        <dbReference type="Rhea" id="RHEA:43632"/>
        <dbReference type="Rhea" id="RHEA-COMP:9668"/>
        <dbReference type="Rhea" id="RHEA-COMP:9699"/>
        <dbReference type="Rhea" id="RHEA-COMP:10636"/>
        <dbReference type="Rhea" id="RHEA-COMP:10637"/>
        <dbReference type="ChEBI" id="CHEBI:78442"/>
        <dbReference type="ChEBI" id="CHEBI:78531"/>
        <dbReference type="ChEBI" id="CHEBI:78597"/>
        <dbReference type="ChEBI" id="CHEBI:83561"/>
        <dbReference type="EC" id="2.3.2.6"/>
    </reaction>
</comment>
<evidence type="ECO:0000313" key="5">
    <source>
        <dbReference type="EMBL" id="MFL9841385.1"/>
    </source>
</evidence>
<dbReference type="GO" id="GO:0008914">
    <property type="term" value="F:leucyl-tRNA--protein transferase activity"/>
    <property type="evidence" value="ECO:0007669"/>
    <property type="project" value="UniProtKB-EC"/>
</dbReference>
<keyword evidence="6" id="KW-1185">Reference proteome</keyword>
<evidence type="ECO:0000256" key="1">
    <source>
        <dbReference type="ARBA" id="ARBA00022490"/>
    </source>
</evidence>
<dbReference type="InterPro" id="IPR042203">
    <property type="entry name" value="Leu/Phe-tRNA_Trfase_C"/>
</dbReference>
<comment type="catalytic activity">
    <reaction evidence="4">
        <text>N-terminal L-lysyl-[protein] + L-leucyl-tRNA(Leu) = N-terminal L-leucyl-L-lysyl-[protein] + tRNA(Leu) + H(+)</text>
        <dbReference type="Rhea" id="RHEA:12340"/>
        <dbReference type="Rhea" id="RHEA-COMP:9613"/>
        <dbReference type="Rhea" id="RHEA-COMP:9622"/>
        <dbReference type="Rhea" id="RHEA-COMP:12670"/>
        <dbReference type="Rhea" id="RHEA-COMP:12671"/>
        <dbReference type="ChEBI" id="CHEBI:15378"/>
        <dbReference type="ChEBI" id="CHEBI:65249"/>
        <dbReference type="ChEBI" id="CHEBI:78442"/>
        <dbReference type="ChEBI" id="CHEBI:78494"/>
        <dbReference type="ChEBI" id="CHEBI:133043"/>
        <dbReference type="EC" id="2.3.2.6"/>
    </reaction>
</comment>
<protein>
    <recommendedName>
        <fullName evidence="4">Leucyl/phenylalanyl-tRNA--protein transferase</fullName>
        <ecNumber evidence="4">2.3.2.6</ecNumber>
    </recommendedName>
    <alternativeName>
        <fullName evidence="4">L/F-transferase</fullName>
    </alternativeName>
    <alternativeName>
        <fullName evidence="4">Leucyltransferase</fullName>
    </alternativeName>
    <alternativeName>
        <fullName evidence="4">Phenyalanyltransferase</fullName>
    </alternativeName>
</protein>
<dbReference type="NCBIfam" id="TIGR00667">
    <property type="entry name" value="aat"/>
    <property type="match status" value="1"/>
</dbReference>
<dbReference type="Proteomes" id="UP001629244">
    <property type="component" value="Unassembled WGS sequence"/>
</dbReference>
<comment type="catalytic activity">
    <reaction evidence="4">
        <text>N-terminal L-arginyl-[protein] + L-leucyl-tRNA(Leu) = N-terminal L-leucyl-L-arginyl-[protein] + tRNA(Leu) + H(+)</text>
        <dbReference type="Rhea" id="RHEA:50416"/>
        <dbReference type="Rhea" id="RHEA-COMP:9613"/>
        <dbReference type="Rhea" id="RHEA-COMP:9622"/>
        <dbReference type="Rhea" id="RHEA-COMP:12672"/>
        <dbReference type="Rhea" id="RHEA-COMP:12673"/>
        <dbReference type="ChEBI" id="CHEBI:15378"/>
        <dbReference type="ChEBI" id="CHEBI:64719"/>
        <dbReference type="ChEBI" id="CHEBI:78442"/>
        <dbReference type="ChEBI" id="CHEBI:78494"/>
        <dbReference type="ChEBI" id="CHEBI:133044"/>
        <dbReference type="EC" id="2.3.2.6"/>
    </reaction>
</comment>
<accession>A0ABW8YQ65</accession>
<dbReference type="PANTHER" id="PTHR30098">
    <property type="entry name" value="LEUCYL/PHENYLALANYL-TRNA--PROTEIN TRANSFERASE"/>
    <property type="match status" value="1"/>
</dbReference>
<dbReference type="SUPFAM" id="SSF55729">
    <property type="entry name" value="Acyl-CoA N-acyltransferases (Nat)"/>
    <property type="match status" value="1"/>
</dbReference>
<dbReference type="RefSeq" id="WP_408078291.1">
    <property type="nucleotide sequence ID" value="NZ_JBELQC010000001.1"/>
</dbReference>
<reference evidence="5 6" key="1">
    <citation type="submission" date="2024-06" db="EMBL/GenBank/DDBJ databases">
        <authorList>
            <person name="Kaempfer P."/>
            <person name="Viver T."/>
        </authorList>
    </citation>
    <scope>NUCLEOTIDE SEQUENCE [LARGE SCALE GENOMIC DNA]</scope>
    <source>
        <strain evidence="5 6">ST-64</strain>
    </source>
</reference>
<evidence type="ECO:0000256" key="2">
    <source>
        <dbReference type="ARBA" id="ARBA00022679"/>
    </source>
</evidence>
<comment type="subcellular location">
    <subcellularLocation>
        <location evidence="4">Cytoplasm</location>
    </subcellularLocation>
</comment>
<dbReference type="EC" id="2.3.2.6" evidence="4"/>
<evidence type="ECO:0000256" key="3">
    <source>
        <dbReference type="ARBA" id="ARBA00023315"/>
    </source>
</evidence>
<evidence type="ECO:0000313" key="6">
    <source>
        <dbReference type="Proteomes" id="UP001629244"/>
    </source>
</evidence>
<name>A0ABW8YQ65_9SPHN</name>
<keyword evidence="1 4" id="KW-0963">Cytoplasm</keyword>
<comment type="function">
    <text evidence="4">Functions in the N-end rule pathway of protein degradation where it conjugates Leu, Phe and, less efficiently, Met from aminoacyl-tRNAs to the N-termini of proteins containing an N-terminal arginine or lysine.</text>
</comment>
<dbReference type="Gene3D" id="3.40.630.70">
    <property type="entry name" value="Leucyl/phenylalanyl-tRNA-protein transferase, C-terminal domain"/>
    <property type="match status" value="1"/>
</dbReference>
<comment type="caution">
    <text evidence="5">The sequence shown here is derived from an EMBL/GenBank/DDBJ whole genome shotgun (WGS) entry which is preliminary data.</text>
</comment>
<keyword evidence="3 4" id="KW-0012">Acyltransferase</keyword>
<keyword evidence="2 4" id="KW-0808">Transferase</keyword>